<evidence type="ECO:0000313" key="1">
    <source>
        <dbReference type="EMBL" id="GEM36582.1"/>
    </source>
</evidence>
<dbReference type="AlphaFoldDB" id="A0A511M7G6"/>
<dbReference type="Proteomes" id="UP000321424">
    <property type="component" value="Unassembled WGS sequence"/>
</dbReference>
<reference evidence="1 2" key="1">
    <citation type="submission" date="2019-07" db="EMBL/GenBank/DDBJ databases">
        <title>Whole genome shotgun sequence of Nocardia ninae NBRC 108245.</title>
        <authorList>
            <person name="Hosoyama A."/>
            <person name="Uohara A."/>
            <person name="Ohji S."/>
            <person name="Ichikawa N."/>
        </authorList>
    </citation>
    <scope>NUCLEOTIDE SEQUENCE [LARGE SCALE GENOMIC DNA]</scope>
    <source>
        <strain evidence="1 2">NBRC 108245</strain>
    </source>
</reference>
<protein>
    <submittedName>
        <fullName evidence="1">Uncharacterized protein</fullName>
    </submittedName>
</protein>
<accession>A0A511M7G6</accession>
<name>A0A511M7G6_9NOCA</name>
<proteinExistence type="predicted"/>
<sequence>MYPGAHPRYLRKPYRRPRMTRNNMCRFGDPGQYLITATRHGGPPTAVYLTITRA</sequence>
<gene>
    <name evidence="1" type="ORF">NN4_11010</name>
</gene>
<organism evidence="1 2">
    <name type="scientific">Nocardia ninae NBRC 108245</name>
    <dbReference type="NCBI Taxonomy" id="1210091"/>
    <lineage>
        <taxon>Bacteria</taxon>
        <taxon>Bacillati</taxon>
        <taxon>Actinomycetota</taxon>
        <taxon>Actinomycetes</taxon>
        <taxon>Mycobacteriales</taxon>
        <taxon>Nocardiaceae</taxon>
        <taxon>Nocardia</taxon>
    </lineage>
</organism>
<evidence type="ECO:0000313" key="2">
    <source>
        <dbReference type="Proteomes" id="UP000321424"/>
    </source>
</evidence>
<keyword evidence="2" id="KW-1185">Reference proteome</keyword>
<comment type="caution">
    <text evidence="1">The sequence shown here is derived from an EMBL/GenBank/DDBJ whole genome shotgun (WGS) entry which is preliminary data.</text>
</comment>
<dbReference type="EMBL" id="BJXA01000004">
    <property type="protein sequence ID" value="GEM36582.1"/>
    <property type="molecule type" value="Genomic_DNA"/>
</dbReference>